<evidence type="ECO:0000256" key="3">
    <source>
        <dbReference type="ARBA" id="ARBA00022617"/>
    </source>
</evidence>
<keyword evidence="5 9" id="KW-0479">Metal-binding</keyword>
<dbReference type="Pfam" id="PF06969">
    <property type="entry name" value="HemN_C"/>
    <property type="match status" value="1"/>
</dbReference>
<dbReference type="EMBL" id="SOEG01000016">
    <property type="protein sequence ID" value="TDX51077.1"/>
    <property type="molecule type" value="Genomic_DNA"/>
</dbReference>
<feature type="domain" description="Radical SAM core" evidence="10">
    <location>
        <begin position="1"/>
        <end position="233"/>
    </location>
</feature>
<comment type="subcellular location">
    <subcellularLocation>
        <location evidence="9">Cytoplasm</location>
    </subcellularLocation>
</comment>
<keyword evidence="4 9" id="KW-0949">S-adenosyl-L-methionine</keyword>
<keyword evidence="6 9" id="KW-0408">Iron</keyword>
<name>A0A4R8H3E8_9FIRM</name>
<evidence type="ECO:0000256" key="9">
    <source>
        <dbReference type="RuleBase" id="RU364116"/>
    </source>
</evidence>
<dbReference type="InterPro" id="IPR013785">
    <property type="entry name" value="Aldolase_TIM"/>
</dbReference>
<keyword evidence="9" id="KW-0963">Cytoplasm</keyword>
<evidence type="ECO:0000313" key="11">
    <source>
        <dbReference type="EMBL" id="TDX51077.1"/>
    </source>
</evidence>
<evidence type="ECO:0000256" key="4">
    <source>
        <dbReference type="ARBA" id="ARBA00022691"/>
    </source>
</evidence>
<dbReference type="InterPro" id="IPR034505">
    <property type="entry name" value="Coproporphyrinogen-III_oxidase"/>
</dbReference>
<dbReference type="SFLD" id="SFLDG01082">
    <property type="entry name" value="B12-binding_domain_containing"/>
    <property type="match status" value="1"/>
</dbReference>
<organism evidence="11 12">
    <name type="scientific">Orenia marismortui</name>
    <dbReference type="NCBI Taxonomy" id="46469"/>
    <lineage>
        <taxon>Bacteria</taxon>
        <taxon>Bacillati</taxon>
        <taxon>Bacillota</taxon>
        <taxon>Clostridia</taxon>
        <taxon>Halanaerobiales</taxon>
        <taxon>Halobacteroidaceae</taxon>
        <taxon>Orenia</taxon>
    </lineage>
</organism>
<dbReference type="GO" id="GO:0005737">
    <property type="term" value="C:cytoplasm"/>
    <property type="evidence" value="ECO:0007669"/>
    <property type="project" value="UniProtKB-SubCell"/>
</dbReference>
<dbReference type="AlphaFoldDB" id="A0A4R8H3E8"/>
<evidence type="ECO:0000256" key="2">
    <source>
        <dbReference type="ARBA" id="ARBA00017228"/>
    </source>
</evidence>
<dbReference type="PANTHER" id="PTHR13932:SF5">
    <property type="entry name" value="RADICAL S-ADENOSYL METHIONINE DOMAIN-CONTAINING PROTEIN 1, MITOCHONDRIAL"/>
    <property type="match status" value="1"/>
</dbReference>
<dbReference type="InterPro" id="IPR004559">
    <property type="entry name" value="HemW-like"/>
</dbReference>
<comment type="similarity">
    <text evidence="1">Belongs to the anaerobic coproporphyrinogen-III oxidase family. HemW subfamily.</text>
</comment>
<evidence type="ECO:0000313" key="12">
    <source>
        <dbReference type="Proteomes" id="UP000295832"/>
    </source>
</evidence>
<dbReference type="InterPro" id="IPR007197">
    <property type="entry name" value="rSAM"/>
</dbReference>
<comment type="caution">
    <text evidence="11">The sequence shown here is derived from an EMBL/GenBank/DDBJ whole genome shotgun (WGS) entry which is preliminary data.</text>
</comment>
<dbReference type="GO" id="GO:0006779">
    <property type="term" value="P:porphyrin-containing compound biosynthetic process"/>
    <property type="evidence" value="ECO:0007669"/>
    <property type="project" value="InterPro"/>
</dbReference>
<dbReference type="GO" id="GO:0004109">
    <property type="term" value="F:coproporphyrinogen oxidase activity"/>
    <property type="evidence" value="ECO:0007669"/>
    <property type="project" value="InterPro"/>
</dbReference>
<dbReference type="RefSeq" id="WP_134117130.1">
    <property type="nucleotide sequence ID" value="NZ_SOEG01000016.1"/>
</dbReference>
<dbReference type="Proteomes" id="UP000295832">
    <property type="component" value="Unassembled WGS sequence"/>
</dbReference>
<dbReference type="SFLD" id="SFLDF00562">
    <property type="entry name" value="HemN-like__clustered_with_heat"/>
    <property type="match status" value="1"/>
</dbReference>
<evidence type="ECO:0000256" key="7">
    <source>
        <dbReference type="ARBA" id="ARBA00023014"/>
    </source>
</evidence>
<comment type="function">
    <text evidence="9">Probably acts as a heme chaperone, transferring heme to an unknown acceptor. Binds one molecule of heme per monomer, possibly covalently. Binds 1 [4Fe-4S] cluster. The cluster is coordinated with 3 cysteines and an exchangeable S-adenosyl-L-methionine.</text>
</comment>
<dbReference type="Gene3D" id="3.20.20.70">
    <property type="entry name" value="Aldolase class I"/>
    <property type="match status" value="1"/>
</dbReference>
<keyword evidence="12" id="KW-1185">Reference proteome</keyword>
<dbReference type="PROSITE" id="PS51918">
    <property type="entry name" value="RADICAL_SAM"/>
    <property type="match status" value="1"/>
</dbReference>
<protein>
    <recommendedName>
        <fullName evidence="2 9">Heme chaperone HemW</fullName>
    </recommendedName>
</protein>
<dbReference type="InterPro" id="IPR006638">
    <property type="entry name" value="Elp3/MiaA/NifB-like_rSAM"/>
</dbReference>
<accession>A0A4R8H3E8</accession>
<dbReference type="SMART" id="SM00729">
    <property type="entry name" value="Elp3"/>
    <property type="match status" value="1"/>
</dbReference>
<evidence type="ECO:0000259" key="10">
    <source>
        <dbReference type="PROSITE" id="PS51918"/>
    </source>
</evidence>
<dbReference type="PANTHER" id="PTHR13932">
    <property type="entry name" value="COPROPORPHYRINIGEN III OXIDASE"/>
    <property type="match status" value="1"/>
</dbReference>
<keyword evidence="3 9" id="KW-0349">Heme</keyword>
<keyword evidence="9" id="KW-0004">4Fe-4S</keyword>
<keyword evidence="7 9" id="KW-0411">Iron-sulfur</keyword>
<evidence type="ECO:0000256" key="1">
    <source>
        <dbReference type="ARBA" id="ARBA00006100"/>
    </source>
</evidence>
<evidence type="ECO:0000256" key="8">
    <source>
        <dbReference type="ARBA" id="ARBA00023186"/>
    </source>
</evidence>
<dbReference type="GO" id="GO:0051539">
    <property type="term" value="F:4 iron, 4 sulfur cluster binding"/>
    <property type="evidence" value="ECO:0007669"/>
    <property type="project" value="UniProtKB-UniRule"/>
</dbReference>
<dbReference type="SUPFAM" id="SSF102114">
    <property type="entry name" value="Radical SAM enzymes"/>
    <property type="match status" value="1"/>
</dbReference>
<reference evidence="11 12" key="1">
    <citation type="submission" date="2019-03" db="EMBL/GenBank/DDBJ databases">
        <title>Subsurface microbial communities from deep shales in Ohio and West Virginia, USA.</title>
        <authorList>
            <person name="Wrighton K."/>
        </authorList>
    </citation>
    <scope>NUCLEOTIDE SEQUENCE [LARGE SCALE GENOMIC DNA]</scope>
    <source>
        <strain evidence="11 12">MSL 6dP</strain>
    </source>
</reference>
<dbReference type="SFLD" id="SFLDS00029">
    <property type="entry name" value="Radical_SAM"/>
    <property type="match status" value="1"/>
</dbReference>
<dbReference type="STRING" id="926561.GCA_000379025_00594"/>
<sequence length="378" mass="43615">MKEFGLYIHIPFCVRKCYYCDFNSFSFDPILKQRFLTNLNKEIELIADKYKPQIKSIFIGGGTPTILDGEEVASILNQCYQKLNIKEDIEITIEANPGTVDRKKLNLIKEAGVNRLSFGVQSFSDKMLKTIGRIHTAQDAIDNYYLARELGFNNISLDLIFALPGQCLDEWKETLLQACELDPEHLSTYNLKIEQGTPFYKMLRKGTLIPTSEELDLAMYNLTKDLLESRGFQQYEISNFSKRGYESEHNQIYWRNKAYLSLGPGAHFYDGIGRGYNFSSLEDYFHSLEEGRLPIADYQRLTKEEEIEETMMLGLRLIEGVSLAGFKRRYDSDISDIYESQINKSIEEELIVFNNGKISLTWKGIIFANRVLAEFILT</sequence>
<dbReference type="NCBIfam" id="TIGR00539">
    <property type="entry name" value="hemN_rel"/>
    <property type="match status" value="1"/>
</dbReference>
<keyword evidence="8 9" id="KW-0143">Chaperone</keyword>
<evidence type="ECO:0000256" key="6">
    <source>
        <dbReference type="ARBA" id="ARBA00023004"/>
    </source>
</evidence>
<evidence type="ECO:0000256" key="5">
    <source>
        <dbReference type="ARBA" id="ARBA00022723"/>
    </source>
</evidence>
<gene>
    <name evidence="11" type="ORF">C7959_11655</name>
</gene>
<dbReference type="Pfam" id="PF04055">
    <property type="entry name" value="Radical_SAM"/>
    <property type="match status" value="1"/>
</dbReference>
<dbReference type="GO" id="GO:0046872">
    <property type="term" value="F:metal ion binding"/>
    <property type="evidence" value="ECO:0007669"/>
    <property type="project" value="UniProtKB-UniRule"/>
</dbReference>
<dbReference type="CDD" id="cd01335">
    <property type="entry name" value="Radical_SAM"/>
    <property type="match status" value="1"/>
</dbReference>
<proteinExistence type="inferred from homology"/>
<dbReference type="SFLD" id="SFLDF00288">
    <property type="entry name" value="HemN-like__clustered_with_nucl"/>
    <property type="match status" value="1"/>
</dbReference>
<dbReference type="InterPro" id="IPR010723">
    <property type="entry name" value="HemN_C"/>
</dbReference>
<dbReference type="SFLD" id="SFLDG01065">
    <property type="entry name" value="anaerobic_coproporphyrinogen-I"/>
    <property type="match status" value="1"/>
</dbReference>
<dbReference type="InterPro" id="IPR058240">
    <property type="entry name" value="rSAM_sf"/>
</dbReference>